<dbReference type="Proteomes" id="UP000269945">
    <property type="component" value="Unassembled WGS sequence"/>
</dbReference>
<dbReference type="EMBL" id="CYRY02043258">
    <property type="protein sequence ID" value="VCX37521.1"/>
    <property type="molecule type" value="Genomic_DNA"/>
</dbReference>
<comment type="caution">
    <text evidence="2">The sequence shown here is derived from an EMBL/GenBank/DDBJ whole genome shotgun (WGS) entry which is preliminary data.</text>
</comment>
<evidence type="ECO:0000313" key="3">
    <source>
        <dbReference type="Proteomes" id="UP000269945"/>
    </source>
</evidence>
<dbReference type="AlphaFoldDB" id="A0A9X9M5U9"/>
<reference evidence="2 3" key="1">
    <citation type="submission" date="2018-10" db="EMBL/GenBank/DDBJ databases">
        <authorList>
            <person name="Ekblom R."/>
            <person name="Jareborg N."/>
        </authorList>
    </citation>
    <scope>NUCLEOTIDE SEQUENCE [LARGE SCALE GENOMIC DNA]</scope>
    <source>
        <tissue evidence="2">Muscle</tissue>
    </source>
</reference>
<feature type="region of interest" description="Disordered" evidence="1">
    <location>
        <begin position="1"/>
        <end position="25"/>
    </location>
</feature>
<gene>
    <name evidence="2" type="ORF">BN2614_LOCUS1</name>
</gene>
<name>A0A9X9M5U9_GULGU</name>
<evidence type="ECO:0000256" key="1">
    <source>
        <dbReference type="SAM" id="MobiDB-lite"/>
    </source>
</evidence>
<proteinExistence type="predicted"/>
<sequence>TDKNREGREAPGSLTQQNFRGKQEKVPIQVRWAGGTVGKVENACVQRKAVHSFDEGPHGSLAGFQAPRTPPETASQI</sequence>
<keyword evidence="3" id="KW-1185">Reference proteome</keyword>
<organism evidence="2 3">
    <name type="scientific">Gulo gulo</name>
    <name type="common">Wolverine</name>
    <name type="synonym">Gluton</name>
    <dbReference type="NCBI Taxonomy" id="48420"/>
    <lineage>
        <taxon>Eukaryota</taxon>
        <taxon>Metazoa</taxon>
        <taxon>Chordata</taxon>
        <taxon>Craniata</taxon>
        <taxon>Vertebrata</taxon>
        <taxon>Euteleostomi</taxon>
        <taxon>Mammalia</taxon>
        <taxon>Eutheria</taxon>
        <taxon>Laurasiatheria</taxon>
        <taxon>Carnivora</taxon>
        <taxon>Caniformia</taxon>
        <taxon>Musteloidea</taxon>
        <taxon>Mustelidae</taxon>
        <taxon>Guloninae</taxon>
        <taxon>Gulo</taxon>
    </lineage>
</organism>
<evidence type="ECO:0000313" key="2">
    <source>
        <dbReference type="EMBL" id="VCX37521.1"/>
    </source>
</evidence>
<feature type="non-terminal residue" evidence="2">
    <location>
        <position position="77"/>
    </location>
</feature>
<protein>
    <submittedName>
        <fullName evidence="2">Uncharacterized protein</fullName>
    </submittedName>
</protein>
<accession>A0A9X9M5U9</accession>
<feature type="region of interest" description="Disordered" evidence="1">
    <location>
        <begin position="51"/>
        <end position="77"/>
    </location>
</feature>